<protein>
    <recommendedName>
        <fullName evidence="3">CTLH domain-containing protein</fullName>
    </recommendedName>
</protein>
<feature type="repeat" description="WD" evidence="1">
    <location>
        <begin position="638"/>
        <end position="668"/>
    </location>
</feature>
<proteinExistence type="predicted"/>
<dbReference type="SUPFAM" id="SSF50978">
    <property type="entry name" value="WD40 repeat-like"/>
    <property type="match status" value="1"/>
</dbReference>
<dbReference type="PANTHER" id="PTHR19863:SF5">
    <property type="entry name" value="WD REPEAT-CONTAINING PROTEIN 47"/>
    <property type="match status" value="1"/>
</dbReference>
<evidence type="ECO:0000313" key="5">
    <source>
        <dbReference type="Proteomes" id="UP000024635"/>
    </source>
</evidence>
<dbReference type="PROSITE" id="PS50082">
    <property type="entry name" value="WD_REPEATS_2"/>
    <property type="match status" value="3"/>
</dbReference>
<feature type="region of interest" description="Disordered" evidence="2">
    <location>
        <begin position="433"/>
        <end position="464"/>
    </location>
</feature>
<dbReference type="Pfam" id="PF25602">
    <property type="entry name" value="WDR47_COR"/>
    <property type="match status" value="1"/>
</dbReference>
<evidence type="ECO:0000259" key="3">
    <source>
        <dbReference type="PROSITE" id="PS50897"/>
    </source>
</evidence>
<gene>
    <name evidence="4" type="primary">Acey_s0087.g2030</name>
    <name evidence="4" type="synonym">Acey-K06A5.8</name>
    <name evidence="4" type="ORF">Y032_0087g2030</name>
</gene>
<dbReference type="PROSITE" id="PS50294">
    <property type="entry name" value="WD_REPEATS_REGION"/>
    <property type="match status" value="3"/>
</dbReference>
<dbReference type="InterPro" id="IPR036322">
    <property type="entry name" value="WD40_repeat_dom_sf"/>
</dbReference>
<dbReference type="SMART" id="SM00668">
    <property type="entry name" value="CTLH"/>
    <property type="match status" value="1"/>
</dbReference>
<evidence type="ECO:0000256" key="1">
    <source>
        <dbReference type="PROSITE-ProRule" id="PRU00221"/>
    </source>
</evidence>
<dbReference type="Proteomes" id="UP000024635">
    <property type="component" value="Unassembled WGS sequence"/>
</dbReference>
<feature type="repeat" description="WD" evidence="1">
    <location>
        <begin position="731"/>
        <end position="772"/>
    </location>
</feature>
<keyword evidence="1" id="KW-0853">WD repeat</keyword>
<dbReference type="Gene3D" id="2.130.10.10">
    <property type="entry name" value="YVTN repeat-like/Quinoprotein amine dehydrogenase"/>
    <property type="match status" value="2"/>
</dbReference>
<organism evidence="4 5">
    <name type="scientific">Ancylostoma ceylanicum</name>
    <dbReference type="NCBI Taxonomy" id="53326"/>
    <lineage>
        <taxon>Eukaryota</taxon>
        <taxon>Metazoa</taxon>
        <taxon>Ecdysozoa</taxon>
        <taxon>Nematoda</taxon>
        <taxon>Chromadorea</taxon>
        <taxon>Rhabditida</taxon>
        <taxon>Rhabditina</taxon>
        <taxon>Rhabditomorpha</taxon>
        <taxon>Strongyloidea</taxon>
        <taxon>Ancylostomatidae</taxon>
        <taxon>Ancylostomatinae</taxon>
        <taxon>Ancylostoma</taxon>
    </lineage>
</organism>
<dbReference type="STRING" id="53326.A0A016TNB0"/>
<dbReference type="PROSITE" id="PS50897">
    <property type="entry name" value="CTLH"/>
    <property type="match status" value="1"/>
</dbReference>
<evidence type="ECO:0000313" key="4">
    <source>
        <dbReference type="EMBL" id="EYC04474.1"/>
    </source>
</evidence>
<dbReference type="PROSITE" id="PS50896">
    <property type="entry name" value="LISH"/>
    <property type="match status" value="1"/>
</dbReference>
<dbReference type="PANTHER" id="PTHR19863">
    <property type="entry name" value="NEMITIN (NEURONAL ENRICHED MAP INTERACTING PROTEIN) HOMOLOG"/>
    <property type="match status" value="1"/>
</dbReference>
<dbReference type="EMBL" id="JARK01001423">
    <property type="protein sequence ID" value="EYC04474.1"/>
    <property type="molecule type" value="Genomic_DNA"/>
</dbReference>
<name>A0A016TNB0_9BILA</name>
<keyword evidence="5" id="KW-1185">Reference proteome</keyword>
<reference evidence="5" key="1">
    <citation type="journal article" date="2015" name="Nat. Genet.">
        <title>The genome and transcriptome of the zoonotic hookworm Ancylostoma ceylanicum identify infection-specific gene families.</title>
        <authorList>
            <person name="Schwarz E.M."/>
            <person name="Hu Y."/>
            <person name="Antoshechkin I."/>
            <person name="Miller M.M."/>
            <person name="Sternberg P.W."/>
            <person name="Aroian R.V."/>
        </authorList>
    </citation>
    <scope>NUCLEOTIDE SEQUENCE</scope>
    <source>
        <strain evidence="5">HY135</strain>
    </source>
</reference>
<dbReference type="OrthoDB" id="187712at2759"/>
<dbReference type="SMART" id="SM00320">
    <property type="entry name" value="WD40"/>
    <property type="match status" value="6"/>
</dbReference>
<comment type="caution">
    <text evidence="4">The sequence shown here is derived from an EMBL/GenBank/DDBJ whole genome shotgun (WGS) entry which is preliminary data.</text>
</comment>
<dbReference type="InterPro" id="IPR015943">
    <property type="entry name" value="WD40/YVTN_repeat-like_dom_sf"/>
</dbReference>
<feature type="repeat" description="WD" evidence="1">
    <location>
        <begin position="777"/>
        <end position="818"/>
    </location>
</feature>
<dbReference type="InterPro" id="IPR040067">
    <property type="entry name" value="WDR47"/>
</dbReference>
<evidence type="ECO:0000256" key="2">
    <source>
        <dbReference type="SAM" id="MobiDB-lite"/>
    </source>
</evidence>
<dbReference type="InterPro" id="IPR001680">
    <property type="entry name" value="WD40_rpt"/>
</dbReference>
<dbReference type="AlphaFoldDB" id="A0A016TNB0"/>
<dbReference type="Pfam" id="PF00400">
    <property type="entry name" value="WD40"/>
    <property type="match status" value="5"/>
</dbReference>
<accession>A0A016TNB0</accession>
<dbReference type="InterPro" id="IPR006594">
    <property type="entry name" value="LisH"/>
</dbReference>
<dbReference type="InterPro" id="IPR006595">
    <property type="entry name" value="CTLH_C"/>
</dbReference>
<dbReference type="InterPro" id="IPR057749">
    <property type="entry name" value="WDR47_COR"/>
</dbReference>
<feature type="domain" description="CTLH" evidence="3">
    <location>
        <begin position="53"/>
        <end position="110"/>
    </location>
</feature>
<dbReference type="CDD" id="cd00200">
    <property type="entry name" value="WD40"/>
    <property type="match status" value="1"/>
</dbReference>
<sequence>MPSKPPPTQSLTVQLALKEKEILKAILEFLEIRGLHITQLSLERETGVINGKYSDDLLFLRQLILDGQWDNALDFVEPLKSVQDFDFRQFRYLVTKYKFFELLCVKLEPGPLHDNDFAVEELVECLKDLEHICPTPEDYRQLCALLTLPKLSDHADFKNWNPSSARVECFHKVQALVAHLLPPTGKGRERQDEHHSNHDRLISLVAKGVFYEGCVDYCQAQAIGDMKGIENGPHPTDILANRPRLSSTDLSLISWLEMVGREQFAMPFQQKQLDLKVEHLKKPKLEAQWTETILATPMKPGGHFPHSMVPNAKLKFAEKMSQSMTMLPLTTSMSTSAFPTVGRLQPMSQSTAAGFCLGIGDAGSEAMAQSQLIDTLMESSQLTKSSRPDMQRSVVMPNQMTASIAPQVVGPAMAQSYMNGMYDFTPVRRQLDEMSRRSLPPPSSQRQSSLPPVPELPTPTNENPMTQSRLFQEFSSKQRISDAVPLRQRQLSAPTTYPIPYDTTTTLYSNGQMPMQMPAPIPTALPAAMAPMVHQGSPRPHSTVGGPTVMSPPMPPATMPPRPMSMPPNGTSGSPVQFEPVCRYEDTQAIRAVAFHPTGRYFAVGTNSKQLHICKYPDIRRLTVSEQVRHPEILLSRPKQHRGSVYCLSFNPTGDLLATGSNDKTLRLMAFSSDVCKIGAEMEFSFHDGTIRDVVFLEDSVNRTSLLVSGGAGNCQLHVTDCHTGQLIQSLRGHSAPILGLFTWNSGPLFVSCSQDKTIRFWDVRSSQAVNVIQPTSKTHSAPVTSVCVDPSGQLLVSGHEDASVALYDITGGRILQTYRPHGDEVRTVRFSNAAYYLLSASYDKRMVITDMRGDLMAPLTYLPVAEHSDKVIQCRWVSQTFSKPGCLFFVQNHGPHASLRLPKVNFLTAHSLTNRKHEHQHVYPGQSQRCIQALDRFSFVQHSSLIIQGL</sequence>